<dbReference type="Proteomes" id="UP000242881">
    <property type="component" value="Unassembled WGS sequence"/>
</dbReference>
<sequence>MLTLKGVSKSFNSNKKNTVVLKDVSLTIEEKEFVSITGRSGSGKSTLLNVAGTLLKPDEGDISFNNVKIDFEDKKMIESLRRKDFALN</sequence>
<dbReference type="RefSeq" id="WP_424604897.1">
    <property type="nucleotide sequence ID" value="NZ_JBNAVA010000002.1"/>
</dbReference>
<evidence type="ECO:0000259" key="2">
    <source>
        <dbReference type="Pfam" id="PF00005"/>
    </source>
</evidence>
<dbReference type="PANTHER" id="PTHR42788">
    <property type="entry name" value="TAURINE IMPORT ATP-BINDING PROTEIN-RELATED"/>
    <property type="match status" value="1"/>
</dbReference>
<organism evidence="3 4">
    <name type="scientific">Calditerrivibrio nitroreducens</name>
    <dbReference type="NCBI Taxonomy" id="477976"/>
    <lineage>
        <taxon>Bacteria</taxon>
        <taxon>Pseudomonadati</taxon>
        <taxon>Deferribacterota</taxon>
        <taxon>Deferribacteres</taxon>
        <taxon>Deferribacterales</taxon>
        <taxon>Calditerrivibrionaceae</taxon>
    </lineage>
</organism>
<dbReference type="PANTHER" id="PTHR42788:SF13">
    <property type="entry name" value="ALIPHATIC SULFONATES IMPORT ATP-BINDING PROTEIN SSUB"/>
    <property type="match status" value="1"/>
</dbReference>
<comment type="caution">
    <text evidence="3">The sequence shown here is derived from an EMBL/GenBank/DDBJ whole genome shotgun (WGS) entry which is preliminary data.</text>
</comment>
<reference evidence="3 4" key="1">
    <citation type="submission" date="2018-01" db="EMBL/GenBank/DDBJ databases">
        <title>Metagenomic assembled genomes from two thermal pools in the Uzon Caldera, Kamchatka, Russia.</title>
        <authorList>
            <person name="Wilkins L."/>
            <person name="Ettinger C."/>
        </authorList>
    </citation>
    <scope>NUCLEOTIDE SEQUENCE [LARGE SCALE GENOMIC DNA]</scope>
    <source>
        <strain evidence="3">ZAV-05</strain>
    </source>
</reference>
<dbReference type="InterPro" id="IPR003439">
    <property type="entry name" value="ABC_transporter-like_ATP-bd"/>
</dbReference>
<keyword evidence="1" id="KW-0813">Transport</keyword>
<accession>A0A2J6WGI0</accession>
<gene>
    <name evidence="3" type="ORF">C0187_07045</name>
</gene>
<dbReference type="GO" id="GO:0005524">
    <property type="term" value="F:ATP binding"/>
    <property type="evidence" value="ECO:0007669"/>
    <property type="project" value="InterPro"/>
</dbReference>
<dbReference type="EMBL" id="PNIN01000072">
    <property type="protein sequence ID" value="PMP69440.1"/>
    <property type="molecule type" value="Genomic_DNA"/>
</dbReference>
<dbReference type="Gene3D" id="3.40.50.300">
    <property type="entry name" value="P-loop containing nucleotide triphosphate hydrolases"/>
    <property type="match status" value="1"/>
</dbReference>
<evidence type="ECO:0000256" key="1">
    <source>
        <dbReference type="ARBA" id="ARBA00022448"/>
    </source>
</evidence>
<evidence type="ECO:0000313" key="3">
    <source>
        <dbReference type="EMBL" id="PMP69440.1"/>
    </source>
</evidence>
<proteinExistence type="predicted"/>
<evidence type="ECO:0000313" key="4">
    <source>
        <dbReference type="Proteomes" id="UP000242881"/>
    </source>
</evidence>
<dbReference type="InterPro" id="IPR027417">
    <property type="entry name" value="P-loop_NTPase"/>
</dbReference>
<dbReference type="Pfam" id="PF00005">
    <property type="entry name" value="ABC_tran"/>
    <property type="match status" value="1"/>
</dbReference>
<dbReference type="AlphaFoldDB" id="A0A2J6WGI0"/>
<name>A0A2J6WGI0_9BACT</name>
<protein>
    <recommendedName>
        <fullName evidence="2">ABC transporter domain-containing protein</fullName>
    </recommendedName>
</protein>
<dbReference type="SUPFAM" id="SSF52540">
    <property type="entry name" value="P-loop containing nucleoside triphosphate hydrolases"/>
    <property type="match status" value="1"/>
</dbReference>
<feature type="domain" description="ABC transporter" evidence="2">
    <location>
        <begin position="21"/>
        <end position="78"/>
    </location>
</feature>
<dbReference type="GO" id="GO:0016887">
    <property type="term" value="F:ATP hydrolysis activity"/>
    <property type="evidence" value="ECO:0007669"/>
    <property type="project" value="InterPro"/>
</dbReference>
<dbReference type="InterPro" id="IPR050166">
    <property type="entry name" value="ABC_transporter_ATP-bind"/>
</dbReference>